<dbReference type="Proteomes" id="UP001611075">
    <property type="component" value="Unassembled WGS sequence"/>
</dbReference>
<evidence type="ECO:0000313" key="1">
    <source>
        <dbReference type="EMBL" id="MFI0796247.1"/>
    </source>
</evidence>
<name>A0ABW7SRD3_9ACTN</name>
<protein>
    <submittedName>
        <fullName evidence="1">Uncharacterized protein</fullName>
    </submittedName>
</protein>
<reference evidence="1 2" key="1">
    <citation type="submission" date="2024-10" db="EMBL/GenBank/DDBJ databases">
        <title>The Natural Products Discovery Center: Release of the First 8490 Sequenced Strains for Exploring Actinobacteria Biosynthetic Diversity.</title>
        <authorList>
            <person name="Kalkreuter E."/>
            <person name="Kautsar S.A."/>
            <person name="Yang D."/>
            <person name="Bader C.D."/>
            <person name="Teijaro C.N."/>
            <person name="Fluegel L."/>
            <person name="Davis C.M."/>
            <person name="Simpson J.R."/>
            <person name="Lauterbach L."/>
            <person name="Steele A.D."/>
            <person name="Gui C."/>
            <person name="Meng S."/>
            <person name="Li G."/>
            <person name="Viehrig K."/>
            <person name="Ye F."/>
            <person name="Su P."/>
            <person name="Kiefer A.F."/>
            <person name="Nichols A."/>
            <person name="Cepeda A.J."/>
            <person name="Yan W."/>
            <person name="Fan B."/>
            <person name="Jiang Y."/>
            <person name="Adhikari A."/>
            <person name="Zheng C.-J."/>
            <person name="Schuster L."/>
            <person name="Cowan T.M."/>
            <person name="Smanski M.J."/>
            <person name="Chevrette M.G."/>
            <person name="De Carvalho L.P.S."/>
            <person name="Shen B."/>
        </authorList>
    </citation>
    <scope>NUCLEOTIDE SEQUENCE [LARGE SCALE GENOMIC DNA]</scope>
    <source>
        <strain evidence="1 2">NPDC021253</strain>
    </source>
</reference>
<sequence>MENATRTFRGPDFEQLSAIDPEITGEVAELAAAFPAYHRG</sequence>
<dbReference type="EMBL" id="JBIRPU010000025">
    <property type="protein sequence ID" value="MFI0796247.1"/>
    <property type="molecule type" value="Genomic_DNA"/>
</dbReference>
<gene>
    <name evidence="1" type="ORF">ACH4OY_26715</name>
</gene>
<dbReference type="RefSeq" id="WP_396684185.1">
    <property type="nucleotide sequence ID" value="NZ_JBIRPU010000025.1"/>
</dbReference>
<accession>A0ABW7SRD3</accession>
<proteinExistence type="predicted"/>
<evidence type="ECO:0000313" key="2">
    <source>
        <dbReference type="Proteomes" id="UP001611075"/>
    </source>
</evidence>
<keyword evidence="2" id="KW-1185">Reference proteome</keyword>
<comment type="caution">
    <text evidence="1">The sequence shown here is derived from an EMBL/GenBank/DDBJ whole genome shotgun (WGS) entry which is preliminary data.</text>
</comment>
<organism evidence="1 2">
    <name type="scientific">Micromonospora rubida</name>
    <dbReference type="NCBI Taxonomy" id="2697657"/>
    <lineage>
        <taxon>Bacteria</taxon>
        <taxon>Bacillati</taxon>
        <taxon>Actinomycetota</taxon>
        <taxon>Actinomycetes</taxon>
        <taxon>Micromonosporales</taxon>
        <taxon>Micromonosporaceae</taxon>
        <taxon>Micromonospora</taxon>
    </lineage>
</organism>